<dbReference type="CDD" id="cd02603">
    <property type="entry name" value="HAD_sEH-N_like"/>
    <property type="match status" value="1"/>
</dbReference>
<dbReference type="PANTHER" id="PTHR43611">
    <property type="entry name" value="ALPHA-D-GLUCOSE 1-PHOSPHATE PHOSPHATASE"/>
    <property type="match status" value="1"/>
</dbReference>
<dbReference type="Proteomes" id="UP001379945">
    <property type="component" value="Unassembled WGS sequence"/>
</dbReference>
<gene>
    <name evidence="1" type="ORF">AACH00_03550</name>
</gene>
<protein>
    <submittedName>
        <fullName evidence="1">HAD family phosphatase</fullName>
    </submittedName>
</protein>
<dbReference type="SUPFAM" id="SSF56784">
    <property type="entry name" value="HAD-like"/>
    <property type="match status" value="1"/>
</dbReference>
<dbReference type="SFLD" id="SFLDS00003">
    <property type="entry name" value="Haloacid_Dehalogenase"/>
    <property type="match status" value="1"/>
</dbReference>
<reference evidence="1 2" key="1">
    <citation type="submission" date="2024-04" db="EMBL/GenBank/DDBJ databases">
        <title>Novel species of the genus Ideonella isolated from streams.</title>
        <authorList>
            <person name="Lu H."/>
        </authorList>
    </citation>
    <scope>NUCLEOTIDE SEQUENCE [LARGE SCALE GENOMIC DNA]</scope>
    <source>
        <strain evidence="1 2">LYT19W</strain>
    </source>
</reference>
<dbReference type="InterPro" id="IPR023214">
    <property type="entry name" value="HAD_sf"/>
</dbReference>
<dbReference type="Gene3D" id="3.40.50.1000">
    <property type="entry name" value="HAD superfamily/HAD-like"/>
    <property type="match status" value="1"/>
</dbReference>
<dbReference type="Pfam" id="PF00702">
    <property type="entry name" value="Hydrolase"/>
    <property type="match status" value="1"/>
</dbReference>
<dbReference type="PRINTS" id="PR00413">
    <property type="entry name" value="HADHALOGNASE"/>
</dbReference>
<sequence length="219" mass="24021">MPMSTDQAQLQPRLPHIIFDFGGVVFRWHPATLLARVLPRHAPTPEAAEQLKAVFFQNYEGDWGAFDSGLISADEVVQRISARTNLTPAEVQAVVDAVPDELAPQAGTVALMQVLKAAGHRLFYLSNMPAPYAEHLERTHAFMAWFERGVFSSRVRTGKPGRRIYELALADFGIPAADALFIDDHPVNIEAATALGLPALLFTTPEQLAADLRQRGLLG</sequence>
<dbReference type="EMBL" id="JBBUTI010000002">
    <property type="protein sequence ID" value="MEK8045418.1"/>
    <property type="molecule type" value="Genomic_DNA"/>
</dbReference>
<proteinExistence type="predicted"/>
<keyword evidence="2" id="KW-1185">Reference proteome</keyword>
<dbReference type="NCBIfam" id="TIGR01509">
    <property type="entry name" value="HAD-SF-IA-v3"/>
    <property type="match status" value="1"/>
</dbReference>
<comment type="caution">
    <text evidence="1">The sequence shown here is derived from an EMBL/GenBank/DDBJ whole genome shotgun (WGS) entry which is preliminary data.</text>
</comment>
<dbReference type="RefSeq" id="WP_341397586.1">
    <property type="nucleotide sequence ID" value="NZ_JBBUTI010000002.1"/>
</dbReference>
<dbReference type="SFLD" id="SFLDG01129">
    <property type="entry name" value="C1.5:_HAD__Beta-PGM__Phosphata"/>
    <property type="match status" value="1"/>
</dbReference>
<name>A0ABU9C0Q2_9BURK</name>
<evidence type="ECO:0000313" key="1">
    <source>
        <dbReference type="EMBL" id="MEK8045418.1"/>
    </source>
</evidence>
<dbReference type="InterPro" id="IPR036412">
    <property type="entry name" value="HAD-like_sf"/>
</dbReference>
<organism evidence="1 2">
    <name type="scientific">Ideonella margarita</name>
    <dbReference type="NCBI Taxonomy" id="2984191"/>
    <lineage>
        <taxon>Bacteria</taxon>
        <taxon>Pseudomonadati</taxon>
        <taxon>Pseudomonadota</taxon>
        <taxon>Betaproteobacteria</taxon>
        <taxon>Burkholderiales</taxon>
        <taxon>Sphaerotilaceae</taxon>
        <taxon>Ideonella</taxon>
    </lineage>
</organism>
<evidence type="ECO:0000313" key="2">
    <source>
        <dbReference type="Proteomes" id="UP001379945"/>
    </source>
</evidence>
<dbReference type="InterPro" id="IPR006439">
    <property type="entry name" value="HAD-SF_hydro_IA"/>
</dbReference>
<accession>A0ABU9C0Q2</accession>
<dbReference type="PANTHER" id="PTHR43611:SF3">
    <property type="entry name" value="FLAVIN MONONUCLEOTIDE HYDROLASE 1, CHLOROPLATIC"/>
    <property type="match status" value="1"/>
</dbReference>